<comment type="subcellular location">
    <subcellularLocation>
        <location evidence="2 11">Cytoplasm</location>
    </subcellularLocation>
</comment>
<evidence type="ECO:0000256" key="12">
    <source>
        <dbReference type="RuleBase" id="RU000612"/>
    </source>
</evidence>
<accession>A0A916X9T1</accession>
<comment type="pathway">
    <text evidence="3 11">Carbohydrate degradation; pentose phosphate pathway; D-glyceraldehyde 3-phosphate and beta-D-fructose 6-phosphate from D-ribose 5-phosphate and D-xylulose 5-phosphate (non-oxidative stage): step 2/3.</text>
</comment>
<feature type="active site" description="Schiff-base intermediate with substrate" evidence="11">
    <location>
        <position position="140"/>
    </location>
</feature>
<dbReference type="Pfam" id="PF00342">
    <property type="entry name" value="PGI"/>
    <property type="match status" value="1"/>
</dbReference>
<evidence type="ECO:0000256" key="9">
    <source>
        <dbReference type="ARBA" id="ARBA00023270"/>
    </source>
</evidence>
<protein>
    <recommendedName>
        <fullName evidence="5 11">Transaldolase</fullName>
        <ecNumber evidence="5 11">2.2.1.2</ecNumber>
    </recommendedName>
</protein>
<dbReference type="InterPro" id="IPR004732">
    <property type="entry name" value="Transaldolase_2"/>
</dbReference>
<dbReference type="InterPro" id="IPR001585">
    <property type="entry name" value="TAL/FSA"/>
</dbReference>
<dbReference type="InterPro" id="IPR013785">
    <property type="entry name" value="Aldolase_TIM"/>
</dbReference>
<comment type="caution">
    <text evidence="13">The sequence shown here is derived from an EMBL/GenBank/DDBJ whole genome shotgun (WGS) entry which is preliminary data.</text>
</comment>
<dbReference type="Gene3D" id="3.40.50.10490">
    <property type="entry name" value="Glucose-6-phosphate isomerase like protein, domain 1"/>
    <property type="match status" value="3"/>
</dbReference>
<dbReference type="InterPro" id="IPR035476">
    <property type="entry name" value="SIS_PGI_1"/>
</dbReference>
<keyword evidence="12 13" id="KW-0413">Isomerase</keyword>
<dbReference type="PROSITE" id="PS01054">
    <property type="entry name" value="TRANSALDOLASE_1"/>
    <property type="match status" value="1"/>
</dbReference>
<dbReference type="EMBL" id="BMGG01000002">
    <property type="protein sequence ID" value="GGC54401.1"/>
    <property type="molecule type" value="Genomic_DNA"/>
</dbReference>
<dbReference type="Pfam" id="PF00923">
    <property type="entry name" value="TAL_FSA"/>
    <property type="match status" value="1"/>
</dbReference>
<dbReference type="Proteomes" id="UP000637002">
    <property type="component" value="Unassembled WGS sequence"/>
</dbReference>
<keyword evidence="14" id="KW-1185">Reference proteome</keyword>
<dbReference type="GO" id="GO:0005737">
    <property type="term" value="C:cytoplasm"/>
    <property type="evidence" value="ECO:0007669"/>
    <property type="project" value="UniProtKB-SubCell"/>
</dbReference>
<keyword evidence="9 11" id="KW-0704">Schiff base</keyword>
<dbReference type="HAMAP" id="MF_00493">
    <property type="entry name" value="Transaldolase_2"/>
    <property type="match status" value="1"/>
</dbReference>
<dbReference type="SUPFAM" id="SSF51569">
    <property type="entry name" value="Aldolase"/>
    <property type="match status" value="1"/>
</dbReference>
<evidence type="ECO:0000256" key="8">
    <source>
        <dbReference type="ARBA" id="ARBA00023126"/>
    </source>
</evidence>
<dbReference type="CDD" id="cd00955">
    <property type="entry name" value="Transaldolase_like"/>
    <property type="match status" value="1"/>
</dbReference>
<dbReference type="AlphaFoldDB" id="A0A916X9T1"/>
<dbReference type="PROSITE" id="PS00958">
    <property type="entry name" value="TRANSALDOLASE_2"/>
    <property type="match status" value="1"/>
</dbReference>
<dbReference type="GO" id="GO:0006098">
    <property type="term" value="P:pentose-phosphate shunt"/>
    <property type="evidence" value="ECO:0007669"/>
    <property type="project" value="UniProtKB-UniRule"/>
</dbReference>
<comment type="catalytic activity">
    <reaction evidence="10 11">
        <text>D-sedoheptulose 7-phosphate + D-glyceraldehyde 3-phosphate = D-erythrose 4-phosphate + beta-D-fructose 6-phosphate</text>
        <dbReference type="Rhea" id="RHEA:17053"/>
        <dbReference type="ChEBI" id="CHEBI:16897"/>
        <dbReference type="ChEBI" id="CHEBI:57483"/>
        <dbReference type="ChEBI" id="CHEBI:57634"/>
        <dbReference type="ChEBI" id="CHEBI:59776"/>
        <dbReference type="EC" id="2.2.1.2"/>
    </reaction>
</comment>
<name>A0A916X9T1_9HYPH</name>
<evidence type="ECO:0000313" key="14">
    <source>
        <dbReference type="Proteomes" id="UP000637002"/>
    </source>
</evidence>
<dbReference type="SUPFAM" id="SSF53697">
    <property type="entry name" value="SIS domain"/>
    <property type="match status" value="1"/>
</dbReference>
<evidence type="ECO:0000256" key="2">
    <source>
        <dbReference type="ARBA" id="ARBA00004496"/>
    </source>
</evidence>
<dbReference type="NCBIfam" id="NF007080">
    <property type="entry name" value="PRK09533.1"/>
    <property type="match status" value="1"/>
</dbReference>
<dbReference type="GO" id="GO:0006096">
    <property type="term" value="P:glycolytic process"/>
    <property type="evidence" value="ECO:0007669"/>
    <property type="project" value="UniProtKB-KW"/>
</dbReference>
<comment type="catalytic activity">
    <reaction evidence="12">
        <text>alpha-D-glucose 6-phosphate = beta-D-fructose 6-phosphate</text>
        <dbReference type="Rhea" id="RHEA:11816"/>
        <dbReference type="ChEBI" id="CHEBI:57634"/>
        <dbReference type="ChEBI" id="CHEBI:58225"/>
        <dbReference type="EC" id="5.3.1.9"/>
    </reaction>
</comment>
<dbReference type="EC" id="2.2.1.2" evidence="5 11"/>
<dbReference type="PROSITE" id="PS51463">
    <property type="entry name" value="P_GLUCOSE_ISOMERASE_3"/>
    <property type="match status" value="1"/>
</dbReference>
<dbReference type="CDD" id="cd05015">
    <property type="entry name" value="SIS_PGI_1"/>
    <property type="match status" value="1"/>
</dbReference>
<evidence type="ECO:0000256" key="10">
    <source>
        <dbReference type="ARBA" id="ARBA00048810"/>
    </source>
</evidence>
<dbReference type="PANTHER" id="PTHR10683:SF31">
    <property type="entry name" value="TRANSALDOLASE"/>
    <property type="match status" value="1"/>
</dbReference>
<comment type="pathway">
    <text evidence="12">Carbohydrate degradation; glycolysis; D-glyceraldehyde 3-phosphate and glycerone phosphate from D-glucose: step 2/4.</text>
</comment>
<proteinExistence type="inferred from homology"/>
<keyword evidence="12" id="KW-0324">Glycolysis</keyword>
<dbReference type="GO" id="GO:0006094">
    <property type="term" value="P:gluconeogenesis"/>
    <property type="evidence" value="ECO:0007669"/>
    <property type="project" value="UniProtKB-KW"/>
</dbReference>
<comment type="similarity">
    <text evidence="12">Belongs to the GPI family.</text>
</comment>
<evidence type="ECO:0000256" key="4">
    <source>
        <dbReference type="ARBA" id="ARBA00008426"/>
    </source>
</evidence>
<dbReference type="InterPro" id="IPR018225">
    <property type="entry name" value="Transaldolase_AS"/>
</dbReference>
<dbReference type="InterPro" id="IPR046348">
    <property type="entry name" value="SIS_dom_sf"/>
</dbReference>
<keyword evidence="7 11" id="KW-0808">Transferase</keyword>
<organism evidence="13 14">
    <name type="scientific">Chelatococcus reniformis</name>
    <dbReference type="NCBI Taxonomy" id="1494448"/>
    <lineage>
        <taxon>Bacteria</taxon>
        <taxon>Pseudomonadati</taxon>
        <taxon>Pseudomonadota</taxon>
        <taxon>Alphaproteobacteria</taxon>
        <taxon>Hyphomicrobiales</taxon>
        <taxon>Chelatococcaceae</taxon>
        <taxon>Chelatococcus</taxon>
    </lineage>
</organism>
<reference evidence="13" key="2">
    <citation type="submission" date="2020-09" db="EMBL/GenBank/DDBJ databases">
        <authorList>
            <person name="Sun Q."/>
            <person name="Zhou Y."/>
        </authorList>
    </citation>
    <scope>NUCLEOTIDE SEQUENCE</scope>
    <source>
        <strain evidence="13">CGMCC 1.12919</strain>
    </source>
</reference>
<dbReference type="NCBIfam" id="NF002881">
    <property type="entry name" value="PRK03343.1"/>
    <property type="match status" value="1"/>
</dbReference>
<evidence type="ECO:0000256" key="5">
    <source>
        <dbReference type="ARBA" id="ARBA00013151"/>
    </source>
</evidence>
<evidence type="ECO:0000256" key="11">
    <source>
        <dbReference type="HAMAP-Rule" id="MF_00493"/>
    </source>
</evidence>
<sequence>MNPLKSLPDHGQAAWLDFLARGFIDKGDLARLVAEDGLRGVTSNPSIFEKAIADTDEYSQATADLLGQSDLSVMGLYEHLAMADIRKAADVLRPVYDATGGADGYVSLEVSPYLALETEPTVEEARRFWKEVDRPNLMVKVPATKAGIPAIRTLIGDGININVTLLFSQEVYEEVAKAYIAGLEALAAKGGDVSRVASVASFFISRIDVAVDKLLDQAIAKANDPDEKARLAGLKGKVAIANAKLAYRRYQRLFNGGFAQLKAKGAHAQRLLWASTGTKNKAYSDVLYVEELIGPNTVNTMPPATMDAFRDHGRLRNSLEENVGEAEAIMAALAKAGISIEAVADELVSDGVKLFADAADKLLGAVARRRITVLGAQLNTQTTALPQTLADGVAHASEAWRSEGSLRRLWHRDAAVWTGKDEAKWLDWLTLVPEELKRVDELVAFQREVAEADFDHVLLIGMGGSSLGPEVLAETFGAADGYPALTIIDSTDPEQIAATEAKLDLRRTLFIVSSKSGSTLEPNILKDYFFDKVGKALGRDEAGSRFVAVTDPGSSMEKTAKADGFWRVFYGLPGVGGRYSVLSRFGLVPAAAIGINVEVFLKTAQEMVYACGPDVPPADNPGATLGLVLGTAANAGRDKVTLIASPGIATFGAWAEQLLAESTGKQGKGLIPVDGEPEVPIDAYAGDRVFIYLRLTDGSSGTQDAFAETLRAAGHPVVRIDLASRDRLAEEFFRFEIATAVAGAVIGINAFDQPDVEASKIKTRELSAAIEQTGHLPQETPTAITGPISVFSSEADREQFDLAAEAGGLAEVLRAHLGRAKAGDYVAILAYVARNPAHHEVLQKARKAVLVERRVATCLGFGPRFLHSTGQAYKGGPNSGVFVQITADAAHDIAIPGRSLSFGQVEAAQAAGDLGVLAERGRRYLRLHISGDVAHGLATIAEAIEQAVARA</sequence>
<evidence type="ECO:0000256" key="3">
    <source>
        <dbReference type="ARBA" id="ARBA00004857"/>
    </source>
</evidence>
<dbReference type="RefSeq" id="WP_188608206.1">
    <property type="nucleotide sequence ID" value="NZ_BMGG01000002.1"/>
</dbReference>
<dbReference type="GO" id="GO:0004347">
    <property type="term" value="F:glucose-6-phosphate isomerase activity"/>
    <property type="evidence" value="ECO:0007669"/>
    <property type="project" value="UniProtKB-EC"/>
</dbReference>
<dbReference type="NCBIfam" id="TIGR00876">
    <property type="entry name" value="tal_mycobact"/>
    <property type="match status" value="1"/>
</dbReference>
<reference evidence="13" key="1">
    <citation type="journal article" date="2014" name="Int. J. Syst. Evol. Microbiol.">
        <title>Complete genome sequence of Corynebacterium casei LMG S-19264T (=DSM 44701T), isolated from a smear-ripened cheese.</title>
        <authorList>
            <consortium name="US DOE Joint Genome Institute (JGI-PGF)"/>
            <person name="Walter F."/>
            <person name="Albersmeier A."/>
            <person name="Kalinowski J."/>
            <person name="Ruckert C."/>
        </authorList>
    </citation>
    <scope>NUCLEOTIDE SEQUENCE</scope>
    <source>
        <strain evidence="13">CGMCC 1.12919</strain>
    </source>
</reference>
<dbReference type="GO" id="GO:0004801">
    <property type="term" value="F:transaldolase activity"/>
    <property type="evidence" value="ECO:0007669"/>
    <property type="project" value="UniProtKB-UniRule"/>
</dbReference>
<keyword evidence="8 11" id="KW-0570">Pentose shunt</keyword>
<dbReference type="Gene3D" id="3.20.20.70">
    <property type="entry name" value="Aldolase class I"/>
    <property type="match status" value="1"/>
</dbReference>
<keyword evidence="6 11" id="KW-0963">Cytoplasm</keyword>
<keyword evidence="12" id="KW-0312">Gluconeogenesis</keyword>
<dbReference type="PRINTS" id="PR00662">
    <property type="entry name" value="G6PISOMERASE"/>
</dbReference>
<dbReference type="PANTHER" id="PTHR10683">
    <property type="entry name" value="TRANSALDOLASE"/>
    <property type="match status" value="1"/>
</dbReference>
<evidence type="ECO:0000256" key="6">
    <source>
        <dbReference type="ARBA" id="ARBA00022490"/>
    </source>
</evidence>
<dbReference type="GO" id="GO:0097367">
    <property type="term" value="F:carbohydrate derivative binding"/>
    <property type="evidence" value="ECO:0007669"/>
    <property type="project" value="InterPro"/>
</dbReference>
<comment type="function">
    <text evidence="1 11">Transaldolase is important for the balance of metabolites in the pentose-phosphate pathway.</text>
</comment>
<gene>
    <name evidence="11" type="primary">tal</name>
    <name evidence="13" type="ORF">GCM10010994_11700</name>
</gene>
<evidence type="ECO:0000256" key="7">
    <source>
        <dbReference type="ARBA" id="ARBA00022679"/>
    </source>
</evidence>
<dbReference type="InterPro" id="IPR001672">
    <property type="entry name" value="G6P_Isomerase"/>
</dbReference>
<evidence type="ECO:0000313" key="13">
    <source>
        <dbReference type="EMBL" id="GGC54401.1"/>
    </source>
</evidence>
<evidence type="ECO:0000256" key="1">
    <source>
        <dbReference type="ARBA" id="ARBA00003518"/>
    </source>
</evidence>
<comment type="similarity">
    <text evidence="4 11">Belongs to the transaldolase family. Type 2 subfamily.</text>
</comment>